<dbReference type="GO" id="GO:0005681">
    <property type="term" value="C:spliceosomal complex"/>
    <property type="evidence" value="ECO:0007669"/>
    <property type="project" value="UniProtKB-KW"/>
</dbReference>
<sequence>MAAATGAEVGGACGHHAQRDVCASRANQHHQVYTVNLESRYLLIQGVPALGVMKELVEQFALYGAIEEYNALDEYPAEQFTEVYLIKFQKLQNARAAKKKMDERNFFGSLLHVCYAPEFETVQETREKLQDRRKYIAKATSSKDHFSKMPQEPKRTVSNNSEYDFQSPTSGFRAADRTVGNWDPSACFPDFYKTLHCDVSAGNIAHPSGYHSQSHLASPQCVHYSTKAYECFSYNPSLKPAVQQGGHKHVSASPALQRTFDNGIDRFMPRATQLEERKRKRDEGNKLGIIGTNSDINEVVIGPQLPEMPKVDMEDDSLNTSASLIRNKLQEVAASVPETLKENRQDIQAKPLVKQRRRI</sequence>
<evidence type="ECO:0000256" key="6">
    <source>
        <dbReference type="ARBA" id="ARBA00023187"/>
    </source>
</evidence>
<gene>
    <name evidence="9" type="primary">RBM48</name>
    <name evidence="9" type="ORF">Y1Q_0019137</name>
</gene>
<comment type="similarity">
    <text evidence="1">Belongs to the RBM48 family.</text>
</comment>
<evidence type="ECO:0000256" key="3">
    <source>
        <dbReference type="ARBA" id="ARBA00022664"/>
    </source>
</evidence>
<dbReference type="InterPro" id="IPR035979">
    <property type="entry name" value="RBD_domain_sf"/>
</dbReference>
<dbReference type="GO" id="GO:0008380">
    <property type="term" value="P:RNA splicing"/>
    <property type="evidence" value="ECO:0007669"/>
    <property type="project" value="UniProtKB-KW"/>
</dbReference>
<evidence type="ECO:0000256" key="4">
    <source>
        <dbReference type="ARBA" id="ARBA00022728"/>
    </source>
</evidence>
<keyword evidence="6" id="KW-0508">mRNA splicing</keyword>
<keyword evidence="4" id="KW-0747">Spliceosome</keyword>
<dbReference type="EMBL" id="AKHW03005461">
    <property type="protein sequence ID" value="KYO26657.1"/>
    <property type="molecule type" value="Genomic_DNA"/>
</dbReference>
<organism evidence="9 10">
    <name type="scientific">Alligator mississippiensis</name>
    <name type="common">American alligator</name>
    <dbReference type="NCBI Taxonomy" id="8496"/>
    <lineage>
        <taxon>Eukaryota</taxon>
        <taxon>Metazoa</taxon>
        <taxon>Chordata</taxon>
        <taxon>Craniata</taxon>
        <taxon>Vertebrata</taxon>
        <taxon>Euteleostomi</taxon>
        <taxon>Archelosauria</taxon>
        <taxon>Archosauria</taxon>
        <taxon>Crocodylia</taxon>
        <taxon>Alligatoridae</taxon>
        <taxon>Alligatorinae</taxon>
        <taxon>Alligator</taxon>
    </lineage>
</organism>
<dbReference type="SUPFAM" id="SSF54928">
    <property type="entry name" value="RNA-binding domain, RBD"/>
    <property type="match status" value="1"/>
</dbReference>
<proteinExistence type="inferred from homology"/>
<dbReference type="GO" id="GO:0005654">
    <property type="term" value="C:nucleoplasm"/>
    <property type="evidence" value="ECO:0007669"/>
    <property type="project" value="TreeGrafter"/>
</dbReference>
<evidence type="ECO:0000313" key="10">
    <source>
        <dbReference type="Proteomes" id="UP000050525"/>
    </source>
</evidence>
<dbReference type="Gene3D" id="3.30.70.330">
    <property type="match status" value="1"/>
</dbReference>
<protein>
    <recommendedName>
        <fullName evidence="2">RNA-binding protein 48</fullName>
    </recommendedName>
</protein>
<dbReference type="PANTHER" id="PTHR20957:SF0">
    <property type="entry name" value="RNA-BINDING PROTEIN 48"/>
    <property type="match status" value="1"/>
</dbReference>
<dbReference type="AlphaFoldDB" id="A0A151MQ45"/>
<keyword evidence="3" id="KW-0507">mRNA processing</keyword>
<dbReference type="GO" id="GO:0006397">
    <property type="term" value="P:mRNA processing"/>
    <property type="evidence" value="ECO:0007669"/>
    <property type="project" value="UniProtKB-KW"/>
</dbReference>
<keyword evidence="5" id="KW-0694">RNA-binding</keyword>
<feature type="compositionally biased region" description="Polar residues" evidence="8">
    <location>
        <begin position="156"/>
        <end position="169"/>
    </location>
</feature>
<keyword evidence="10" id="KW-1185">Reference proteome</keyword>
<dbReference type="InterPro" id="IPR012677">
    <property type="entry name" value="Nucleotide-bd_a/b_plait_sf"/>
</dbReference>
<feature type="region of interest" description="Disordered" evidence="8">
    <location>
        <begin position="145"/>
        <end position="169"/>
    </location>
</feature>
<feature type="compositionally biased region" description="Basic and acidic residues" evidence="8">
    <location>
        <begin position="145"/>
        <end position="155"/>
    </location>
</feature>
<dbReference type="FunFam" id="3.30.70.330:FF:000424">
    <property type="entry name" value="RNA-binding protein 48 isoform X4"/>
    <property type="match status" value="1"/>
</dbReference>
<evidence type="ECO:0000256" key="2">
    <source>
        <dbReference type="ARBA" id="ARBA00015189"/>
    </source>
</evidence>
<dbReference type="STRING" id="8496.A0A151MQ45"/>
<dbReference type="CDD" id="cd12442">
    <property type="entry name" value="RRM_RBM48"/>
    <property type="match status" value="1"/>
</dbReference>
<reference evidence="9 10" key="1">
    <citation type="journal article" date="2012" name="Genome Biol.">
        <title>Sequencing three crocodilian genomes to illuminate the evolution of archosaurs and amniotes.</title>
        <authorList>
            <person name="St John J.A."/>
            <person name="Braun E.L."/>
            <person name="Isberg S.R."/>
            <person name="Miles L.G."/>
            <person name="Chong A.Y."/>
            <person name="Gongora J."/>
            <person name="Dalzell P."/>
            <person name="Moran C."/>
            <person name="Bed'hom B."/>
            <person name="Abzhanov A."/>
            <person name="Burgess S.C."/>
            <person name="Cooksey A.M."/>
            <person name="Castoe T.A."/>
            <person name="Crawford N.G."/>
            <person name="Densmore L.D."/>
            <person name="Drew J.C."/>
            <person name="Edwards S.V."/>
            <person name="Faircloth B.C."/>
            <person name="Fujita M.K."/>
            <person name="Greenwold M.J."/>
            <person name="Hoffmann F.G."/>
            <person name="Howard J.M."/>
            <person name="Iguchi T."/>
            <person name="Janes D.E."/>
            <person name="Khan S.Y."/>
            <person name="Kohno S."/>
            <person name="de Koning A.J."/>
            <person name="Lance S.L."/>
            <person name="McCarthy F.M."/>
            <person name="McCormack J.E."/>
            <person name="Merchant M.E."/>
            <person name="Peterson D.G."/>
            <person name="Pollock D.D."/>
            <person name="Pourmand N."/>
            <person name="Raney B.J."/>
            <person name="Roessler K.A."/>
            <person name="Sanford J.R."/>
            <person name="Sawyer R.H."/>
            <person name="Schmidt C.J."/>
            <person name="Triplett E.W."/>
            <person name="Tuberville T.D."/>
            <person name="Venegas-Anaya M."/>
            <person name="Howard J.T."/>
            <person name="Jarvis E.D."/>
            <person name="Guillette L.J.Jr."/>
            <person name="Glenn T.C."/>
            <person name="Green R.E."/>
            <person name="Ray D.A."/>
        </authorList>
    </citation>
    <scope>NUCLEOTIDE SEQUENCE [LARGE SCALE GENOMIC DNA]</scope>
    <source>
        <strain evidence="9">KSC_2009_1</strain>
    </source>
</reference>
<evidence type="ECO:0000256" key="5">
    <source>
        <dbReference type="ARBA" id="ARBA00022884"/>
    </source>
</evidence>
<accession>A0A151MQ45</accession>
<dbReference type="GO" id="GO:0003723">
    <property type="term" value="F:RNA binding"/>
    <property type="evidence" value="ECO:0007669"/>
    <property type="project" value="UniProtKB-KW"/>
</dbReference>
<dbReference type="Proteomes" id="UP000050525">
    <property type="component" value="Unassembled WGS sequence"/>
</dbReference>
<dbReference type="InterPro" id="IPR039599">
    <property type="entry name" value="RBM48"/>
</dbReference>
<dbReference type="eggNOG" id="ENOG502QSNB">
    <property type="taxonomic scope" value="Eukaryota"/>
</dbReference>
<name>A0A151MQ45_ALLMI</name>
<dbReference type="InterPro" id="IPR034264">
    <property type="entry name" value="RBM48_RRM"/>
</dbReference>
<evidence type="ECO:0000256" key="7">
    <source>
        <dbReference type="ARBA" id="ARBA00035004"/>
    </source>
</evidence>
<evidence type="ECO:0000256" key="1">
    <source>
        <dbReference type="ARBA" id="ARBA00006938"/>
    </source>
</evidence>
<comment type="function">
    <text evidence="7">As a component of the minor spliceosome, involved in the splicing of U12-type introns in pre-mRNAs.</text>
</comment>
<evidence type="ECO:0000313" key="9">
    <source>
        <dbReference type="EMBL" id="KYO26657.1"/>
    </source>
</evidence>
<comment type="caution">
    <text evidence="9">The sequence shown here is derived from an EMBL/GenBank/DDBJ whole genome shotgun (WGS) entry which is preliminary data.</text>
</comment>
<evidence type="ECO:0000256" key="8">
    <source>
        <dbReference type="SAM" id="MobiDB-lite"/>
    </source>
</evidence>
<dbReference type="PANTHER" id="PTHR20957">
    <property type="entry name" value="RNA-BINDING PROTEIN 48"/>
    <property type="match status" value="1"/>
</dbReference>